<sequence>MPMFKRFLSALAGQKGKPPAASSPGQNDSQEPPAGQEEMIVAYDAYGREMRIARSDWREKVFLPSLEEKWDKPDDLYDAILTGLRDGFAADLNAASARLVEIDADAERGHVMHGIVLLQTGQLDAAEKTLRSGIEKVGETGTLLTNLAKVFAERGDQVEAETILWRGIELDPNQDNGMLWWVSLQQEKWGEAGYLDALNAVAALPGSWRAQLWLARHHLEHGNVEAARALYQQVLASGSFDSRALMMISGDLGNHGQIALIADLVAPVYDEHRHDPMAGLNLLRAYQELGRVVEGEALLARLYALGFAPLRQHLDGFAQAFLRLGQQAAKATPMAPEEVQFSTLALTQPIWQYSLCKADWLFAQKPEAAPQVGFVAWSKTEEGAERSEVQREDDGGRLTRAIPLYLAEAVHYWSDYAGHCFISLVEGGGPVVSTREITGEDLFDGLPSAMTHVVTGMLGSSGEGKARRWHLALTLWDCTTRTAQATERGEADDGALGALVLKLEQAVLSRIGRGRDVPLDLFYHRPSAEAMAVYLAELGQSLTLTFAANERVPRSALWGERTMLDWPLNMALHWPSVATPKLMYLSSLAKAYDYRSDVLMEYRERTLQLLRDAEGPDSPERQLQPLVWKIFGMQEEFEAHRFSLPADASPAYRAWLERVAAK</sequence>
<reference evidence="2 3" key="1">
    <citation type="submission" date="2023-07" db="EMBL/GenBank/DDBJ databases">
        <title>Genomic Encyclopedia of Type Strains, Phase IV (KMG-IV): sequencing the most valuable type-strain genomes for metagenomic binning, comparative biology and taxonomic classification.</title>
        <authorList>
            <person name="Goeker M."/>
        </authorList>
    </citation>
    <scope>NUCLEOTIDE SEQUENCE [LARGE SCALE GENOMIC DNA]</scope>
    <source>
        <strain evidence="2 3">DSM 100301</strain>
    </source>
</reference>
<evidence type="ECO:0000313" key="2">
    <source>
        <dbReference type="EMBL" id="MDQ0455341.1"/>
    </source>
</evidence>
<evidence type="ECO:0000256" key="1">
    <source>
        <dbReference type="SAM" id="MobiDB-lite"/>
    </source>
</evidence>
<accession>A0ABU0IAU8</accession>
<keyword evidence="3" id="KW-1185">Reference proteome</keyword>
<dbReference type="Gene3D" id="1.25.40.10">
    <property type="entry name" value="Tetratricopeptide repeat domain"/>
    <property type="match status" value="1"/>
</dbReference>
<dbReference type="EMBL" id="JAUSWH010000004">
    <property type="protein sequence ID" value="MDQ0455341.1"/>
    <property type="molecule type" value="Genomic_DNA"/>
</dbReference>
<name>A0ABU0IAU8_9HYPH</name>
<dbReference type="InterPro" id="IPR011990">
    <property type="entry name" value="TPR-like_helical_dom_sf"/>
</dbReference>
<protein>
    <submittedName>
        <fullName evidence="2">Tetratricopeptide (TPR) repeat protein</fullName>
    </submittedName>
</protein>
<dbReference type="Pfam" id="PF13432">
    <property type="entry name" value="TPR_16"/>
    <property type="match status" value="1"/>
</dbReference>
<dbReference type="RefSeq" id="WP_307157532.1">
    <property type="nucleotide sequence ID" value="NZ_JAUSWH010000004.1"/>
</dbReference>
<proteinExistence type="predicted"/>
<evidence type="ECO:0000313" key="3">
    <source>
        <dbReference type="Proteomes" id="UP001235269"/>
    </source>
</evidence>
<dbReference type="Proteomes" id="UP001235269">
    <property type="component" value="Unassembled WGS sequence"/>
</dbReference>
<gene>
    <name evidence="2" type="ORF">QO005_001675</name>
</gene>
<dbReference type="Pfam" id="PF14559">
    <property type="entry name" value="TPR_19"/>
    <property type="match status" value="1"/>
</dbReference>
<organism evidence="2 3">
    <name type="scientific">Rhizobium paknamense</name>
    <dbReference type="NCBI Taxonomy" id="1206817"/>
    <lineage>
        <taxon>Bacteria</taxon>
        <taxon>Pseudomonadati</taxon>
        <taxon>Pseudomonadota</taxon>
        <taxon>Alphaproteobacteria</taxon>
        <taxon>Hyphomicrobiales</taxon>
        <taxon>Rhizobiaceae</taxon>
        <taxon>Rhizobium/Agrobacterium group</taxon>
        <taxon>Rhizobium</taxon>
    </lineage>
</organism>
<dbReference type="SUPFAM" id="SSF48452">
    <property type="entry name" value="TPR-like"/>
    <property type="match status" value="1"/>
</dbReference>
<comment type="caution">
    <text evidence="2">The sequence shown here is derived from an EMBL/GenBank/DDBJ whole genome shotgun (WGS) entry which is preliminary data.</text>
</comment>
<feature type="region of interest" description="Disordered" evidence="1">
    <location>
        <begin position="12"/>
        <end position="34"/>
    </location>
</feature>